<feature type="compositionally biased region" description="Low complexity" evidence="5">
    <location>
        <begin position="392"/>
        <end position="423"/>
    </location>
</feature>
<keyword evidence="3" id="KW-0863">Zinc-finger</keyword>
<dbReference type="Proteomes" id="UP001150266">
    <property type="component" value="Unassembled WGS sequence"/>
</dbReference>
<dbReference type="EMBL" id="JAOTPV010000010">
    <property type="protein sequence ID" value="KAJ4477537.1"/>
    <property type="molecule type" value="Genomic_DNA"/>
</dbReference>
<dbReference type="PANTHER" id="PTHR23057">
    <property type="entry name" value="JUXTAPOSED WITH ANOTHER ZINC FINGER PROTEIN 1"/>
    <property type="match status" value="1"/>
</dbReference>
<evidence type="ECO:0000256" key="1">
    <source>
        <dbReference type="ARBA" id="ARBA00022723"/>
    </source>
</evidence>
<keyword evidence="1" id="KW-0479">Metal-binding</keyword>
<dbReference type="GO" id="GO:0005634">
    <property type="term" value="C:nucleus"/>
    <property type="evidence" value="ECO:0007669"/>
    <property type="project" value="TreeGrafter"/>
</dbReference>
<feature type="region of interest" description="Disordered" evidence="5">
    <location>
        <begin position="488"/>
        <end position="522"/>
    </location>
</feature>
<accession>A0A9W9AAA9</accession>
<keyword evidence="2" id="KW-0677">Repeat</keyword>
<feature type="compositionally biased region" description="Basic and acidic residues" evidence="5">
    <location>
        <begin position="488"/>
        <end position="500"/>
    </location>
</feature>
<comment type="caution">
    <text evidence="6">The sequence shown here is derived from an EMBL/GenBank/DDBJ whole genome shotgun (WGS) entry which is preliminary data.</text>
</comment>
<proteinExistence type="predicted"/>
<feature type="compositionally biased region" description="Acidic residues" evidence="5">
    <location>
        <begin position="501"/>
        <end position="522"/>
    </location>
</feature>
<dbReference type="PANTHER" id="PTHR23057:SF0">
    <property type="entry name" value="JUXTAPOSED WITH ANOTHER ZINC FINGER PROTEIN 1"/>
    <property type="match status" value="1"/>
</dbReference>
<dbReference type="GO" id="GO:0008270">
    <property type="term" value="F:zinc ion binding"/>
    <property type="evidence" value="ECO:0007669"/>
    <property type="project" value="UniProtKB-KW"/>
</dbReference>
<feature type="compositionally biased region" description="Low complexity" evidence="5">
    <location>
        <begin position="334"/>
        <end position="344"/>
    </location>
</feature>
<dbReference type="AlphaFoldDB" id="A0A9W9AAA9"/>
<sequence length="522" mass="57743">MVWFSDVPIVLSQSHSAFTCSKNASDRAYSSDLVSNFQRNFCSNFVCICCYVRLPSLHDLYDHVEEAHIGSTCMRAWPPKVFSELSEPRAISDQDSDCSPDDSVLAIAYSTDEYDYDVSPYEDTFQLHYLTTCDAENISQCTPLRHPIPHYERPCPPRPPQNVASGPAALEHDRAAVLTIQEDEPEAESPKRESSFGPIRSRLRNRELRTEVPPSLRRTLPPKSSTVIRTNAISPAVVVRSVQKKKVSKKDLIYTCLTPGCIKTYRNANGLKYHKEKGTCVISEQLLANNLSVDEQTSVSLPSQSQEIPTQSSRPERPRVSIRPSIPPMDYLVPSTSSSSPSTPEDIHMPPKSSVLFRISDELHPEHDDAVSGCVGSVDAFHDILICKRPQTSLQSPSRRSSGSPLSSISRSPSPLSILESSGSPPPVSPVDLRGFDLPLEVGVESNVPTTVFAPAVALTLDKSSSCPKRGRLDDILDSPMNVWRTRKGESQLDDRRRELDGDELECLDSMDSSSEDDSDDL</sequence>
<feature type="region of interest" description="Disordered" evidence="5">
    <location>
        <begin position="181"/>
        <end position="222"/>
    </location>
</feature>
<evidence type="ECO:0000256" key="3">
    <source>
        <dbReference type="ARBA" id="ARBA00022771"/>
    </source>
</evidence>
<evidence type="ECO:0008006" key="8">
    <source>
        <dbReference type="Google" id="ProtNLM"/>
    </source>
</evidence>
<protein>
    <recommendedName>
        <fullName evidence="8">C2H2-type domain-containing protein</fullName>
    </recommendedName>
</protein>
<evidence type="ECO:0000313" key="6">
    <source>
        <dbReference type="EMBL" id="KAJ4477537.1"/>
    </source>
</evidence>
<feature type="compositionally biased region" description="Polar residues" evidence="5">
    <location>
        <begin position="295"/>
        <end position="311"/>
    </location>
</feature>
<evidence type="ECO:0000256" key="4">
    <source>
        <dbReference type="ARBA" id="ARBA00022833"/>
    </source>
</evidence>
<keyword evidence="7" id="KW-1185">Reference proteome</keyword>
<feature type="region of interest" description="Disordered" evidence="5">
    <location>
        <begin position="392"/>
        <end position="430"/>
    </location>
</feature>
<gene>
    <name evidence="6" type="ORF">J3R30DRAFT_230589</name>
</gene>
<keyword evidence="4" id="KW-0862">Zinc</keyword>
<evidence type="ECO:0000313" key="7">
    <source>
        <dbReference type="Proteomes" id="UP001150266"/>
    </source>
</evidence>
<evidence type="ECO:0000256" key="5">
    <source>
        <dbReference type="SAM" id="MobiDB-lite"/>
    </source>
</evidence>
<dbReference type="OrthoDB" id="3269380at2759"/>
<feature type="region of interest" description="Disordered" evidence="5">
    <location>
        <begin position="295"/>
        <end position="351"/>
    </location>
</feature>
<reference evidence="6" key="1">
    <citation type="submission" date="2022-08" db="EMBL/GenBank/DDBJ databases">
        <title>A Global Phylogenomic Analysis of the Shiitake Genus Lentinula.</title>
        <authorList>
            <consortium name="DOE Joint Genome Institute"/>
            <person name="Sierra-Patev S."/>
            <person name="Min B."/>
            <person name="Naranjo-Ortiz M."/>
            <person name="Looney B."/>
            <person name="Konkel Z."/>
            <person name="Slot J.C."/>
            <person name="Sakamoto Y."/>
            <person name="Steenwyk J.L."/>
            <person name="Rokas A."/>
            <person name="Carro J."/>
            <person name="Camarero S."/>
            <person name="Ferreira P."/>
            <person name="Molpeceres G."/>
            <person name="Ruiz-Duenas F.J."/>
            <person name="Serrano A."/>
            <person name="Henrissat B."/>
            <person name="Drula E."/>
            <person name="Hughes K.W."/>
            <person name="Mata J.L."/>
            <person name="Ishikawa N.K."/>
            <person name="Vargas-Isla R."/>
            <person name="Ushijima S."/>
            <person name="Smith C.A."/>
            <person name="Ahrendt S."/>
            <person name="Andreopoulos W."/>
            <person name="He G."/>
            <person name="Labutti K."/>
            <person name="Lipzen A."/>
            <person name="Ng V."/>
            <person name="Riley R."/>
            <person name="Sandor L."/>
            <person name="Barry K."/>
            <person name="Martinez A.T."/>
            <person name="Xiao Y."/>
            <person name="Gibbons J.G."/>
            <person name="Terashima K."/>
            <person name="Grigoriev I.V."/>
            <person name="Hibbett D.S."/>
        </authorList>
    </citation>
    <scope>NUCLEOTIDE SEQUENCE</scope>
    <source>
        <strain evidence="6">JLM2183</strain>
    </source>
</reference>
<dbReference type="InterPro" id="IPR051580">
    <property type="entry name" value="ZnF-Chromatin_assoc"/>
</dbReference>
<name>A0A9W9AAA9_9AGAR</name>
<organism evidence="6 7">
    <name type="scientific">Lentinula aciculospora</name>
    <dbReference type="NCBI Taxonomy" id="153920"/>
    <lineage>
        <taxon>Eukaryota</taxon>
        <taxon>Fungi</taxon>
        <taxon>Dikarya</taxon>
        <taxon>Basidiomycota</taxon>
        <taxon>Agaricomycotina</taxon>
        <taxon>Agaricomycetes</taxon>
        <taxon>Agaricomycetidae</taxon>
        <taxon>Agaricales</taxon>
        <taxon>Marasmiineae</taxon>
        <taxon>Omphalotaceae</taxon>
        <taxon>Lentinula</taxon>
    </lineage>
</organism>
<evidence type="ECO:0000256" key="2">
    <source>
        <dbReference type="ARBA" id="ARBA00022737"/>
    </source>
</evidence>